<dbReference type="PIRSF" id="PIRSF016379">
    <property type="entry name" value="ENT"/>
    <property type="match status" value="1"/>
</dbReference>
<dbReference type="FunCoup" id="A0A2G5EX21">
    <property type="interactions" value="387"/>
</dbReference>
<dbReference type="OrthoDB" id="1856718at2759"/>
<dbReference type="InterPro" id="IPR036259">
    <property type="entry name" value="MFS_trans_sf"/>
</dbReference>
<feature type="transmembrane region" description="Helical" evidence="7">
    <location>
        <begin position="265"/>
        <end position="285"/>
    </location>
</feature>
<feature type="transmembrane region" description="Helical" evidence="7">
    <location>
        <begin position="390"/>
        <end position="413"/>
    </location>
</feature>
<feature type="transmembrane region" description="Helical" evidence="7">
    <location>
        <begin position="56"/>
        <end position="74"/>
    </location>
</feature>
<protein>
    <recommendedName>
        <fullName evidence="10">Major facilitator superfamily (MFS) profile domain-containing protein</fullName>
    </recommendedName>
</protein>
<reference evidence="8 9" key="1">
    <citation type="submission" date="2017-09" db="EMBL/GenBank/DDBJ databases">
        <title>WGS assembly of Aquilegia coerulea Goldsmith.</title>
        <authorList>
            <person name="Hodges S."/>
            <person name="Kramer E."/>
            <person name="Nordborg M."/>
            <person name="Tomkins J."/>
            <person name="Borevitz J."/>
            <person name="Derieg N."/>
            <person name="Yan J."/>
            <person name="Mihaltcheva S."/>
            <person name="Hayes R.D."/>
            <person name="Rokhsar D."/>
        </authorList>
    </citation>
    <scope>NUCLEOTIDE SEQUENCE [LARGE SCALE GENOMIC DNA]</scope>
    <source>
        <strain evidence="9">cv. Goldsmith</strain>
    </source>
</reference>
<keyword evidence="9" id="KW-1185">Reference proteome</keyword>
<sequence length="418" mass="45342">MTNNGGYGDPAKLEGNYVAILVCWLLGNGCLFSWNSMLTIEDYYGNLFPHYHSPRVLTLVYQPFALGTLAILAYHEAKINTRKRNLFGYSLFLISSLGILILDLSTSGKGGLGTFIGICIFSGLFGVADANVQGGMIGDLSLMSPAFIQSFLAGLAASGALTSALRLITKAAFDNSTDGLRKGAITFFAISAFFEFLCVILYALVFPKLPVVKHYRSKAASEGSKTVTADLAAGGIQALPYEGAEEDPKRLERLSNKQLLLENKAYAATMFMIYALTLSIFPGFLSEDTGKHSLGSWYALVLIAMYNVLDLVGRYIPLIESLKLKSRTSILIATIARVAFVPAFYFTAKYGDQGWMILLTSFLGLTNGYLTVCVLTVAPNGYKGPEQNALGNLLVLFLLGGIFFGVTADWLWLIGKGW</sequence>
<evidence type="ECO:0000256" key="5">
    <source>
        <dbReference type="ARBA" id="ARBA00022989"/>
    </source>
</evidence>
<keyword evidence="3" id="KW-0813">Transport</keyword>
<proteinExistence type="inferred from homology"/>
<dbReference type="EMBL" id="KZ305020">
    <property type="protein sequence ID" value="PIA60308.1"/>
    <property type="molecule type" value="Genomic_DNA"/>
</dbReference>
<dbReference type="Pfam" id="PF01733">
    <property type="entry name" value="Nucleoside_tran"/>
    <property type="match status" value="1"/>
</dbReference>
<dbReference type="Proteomes" id="UP000230069">
    <property type="component" value="Unassembled WGS sequence"/>
</dbReference>
<feature type="transmembrane region" description="Helical" evidence="7">
    <location>
        <begin position="354"/>
        <end position="378"/>
    </location>
</feature>
<evidence type="ECO:0000313" key="8">
    <source>
        <dbReference type="EMBL" id="PIA60308.1"/>
    </source>
</evidence>
<dbReference type="PANTHER" id="PTHR10332:SF30">
    <property type="entry name" value="EQUILIBRATIVE NUCLEOTIDE TRANSPORTER 2"/>
    <property type="match status" value="1"/>
</dbReference>
<dbReference type="GO" id="GO:0005337">
    <property type="term" value="F:nucleoside transmembrane transporter activity"/>
    <property type="evidence" value="ECO:0007669"/>
    <property type="project" value="InterPro"/>
</dbReference>
<keyword evidence="5 7" id="KW-1133">Transmembrane helix</keyword>
<name>A0A2G5EX21_AQUCA</name>
<keyword evidence="6 7" id="KW-0472">Membrane</keyword>
<feature type="transmembrane region" description="Helical" evidence="7">
    <location>
        <begin position="17"/>
        <end position="36"/>
    </location>
</feature>
<feature type="transmembrane region" description="Helical" evidence="7">
    <location>
        <begin position="110"/>
        <end position="128"/>
    </location>
</feature>
<dbReference type="AlphaFoldDB" id="A0A2G5EX21"/>
<comment type="subcellular location">
    <subcellularLocation>
        <location evidence="1">Membrane</location>
        <topology evidence="1">Multi-pass membrane protein</topology>
    </subcellularLocation>
</comment>
<feature type="transmembrane region" description="Helical" evidence="7">
    <location>
        <begin position="140"/>
        <end position="165"/>
    </location>
</feature>
<dbReference type="SUPFAM" id="SSF103473">
    <property type="entry name" value="MFS general substrate transporter"/>
    <property type="match status" value="1"/>
</dbReference>
<feature type="transmembrane region" description="Helical" evidence="7">
    <location>
        <begin position="328"/>
        <end position="348"/>
    </location>
</feature>
<evidence type="ECO:0000256" key="6">
    <source>
        <dbReference type="ARBA" id="ARBA00023136"/>
    </source>
</evidence>
<accession>A0A2G5EX21</accession>
<comment type="similarity">
    <text evidence="2">Belongs to the SLC29A/ENT transporter (TC 2.A.57) family.</text>
</comment>
<feature type="transmembrane region" description="Helical" evidence="7">
    <location>
        <begin position="86"/>
        <end position="104"/>
    </location>
</feature>
<organism evidence="8 9">
    <name type="scientific">Aquilegia coerulea</name>
    <name type="common">Rocky mountain columbine</name>
    <dbReference type="NCBI Taxonomy" id="218851"/>
    <lineage>
        <taxon>Eukaryota</taxon>
        <taxon>Viridiplantae</taxon>
        <taxon>Streptophyta</taxon>
        <taxon>Embryophyta</taxon>
        <taxon>Tracheophyta</taxon>
        <taxon>Spermatophyta</taxon>
        <taxon>Magnoliopsida</taxon>
        <taxon>Ranunculales</taxon>
        <taxon>Ranunculaceae</taxon>
        <taxon>Thalictroideae</taxon>
        <taxon>Aquilegia</taxon>
    </lineage>
</organism>
<evidence type="ECO:0000256" key="7">
    <source>
        <dbReference type="SAM" id="Phobius"/>
    </source>
</evidence>
<dbReference type="GO" id="GO:0005886">
    <property type="term" value="C:plasma membrane"/>
    <property type="evidence" value="ECO:0007669"/>
    <property type="project" value="TreeGrafter"/>
</dbReference>
<evidence type="ECO:0000256" key="1">
    <source>
        <dbReference type="ARBA" id="ARBA00004141"/>
    </source>
</evidence>
<feature type="transmembrane region" description="Helical" evidence="7">
    <location>
        <begin position="297"/>
        <end position="316"/>
    </location>
</feature>
<gene>
    <name evidence="8" type="ORF">AQUCO_00300067v1</name>
</gene>
<evidence type="ECO:0000256" key="2">
    <source>
        <dbReference type="ARBA" id="ARBA00007965"/>
    </source>
</evidence>
<evidence type="ECO:0000256" key="4">
    <source>
        <dbReference type="ARBA" id="ARBA00022692"/>
    </source>
</evidence>
<dbReference type="EMBL" id="KZ305020">
    <property type="protein sequence ID" value="PIA60306.1"/>
    <property type="molecule type" value="Genomic_DNA"/>
</dbReference>
<evidence type="ECO:0000256" key="3">
    <source>
        <dbReference type="ARBA" id="ARBA00022448"/>
    </source>
</evidence>
<dbReference type="PRINTS" id="PR01130">
    <property type="entry name" value="DERENTRNSPRT"/>
</dbReference>
<evidence type="ECO:0000313" key="9">
    <source>
        <dbReference type="Proteomes" id="UP000230069"/>
    </source>
</evidence>
<evidence type="ECO:0008006" key="10">
    <source>
        <dbReference type="Google" id="ProtNLM"/>
    </source>
</evidence>
<feature type="transmembrane region" description="Helical" evidence="7">
    <location>
        <begin position="185"/>
        <end position="206"/>
    </location>
</feature>
<dbReference type="InterPro" id="IPR002259">
    <property type="entry name" value="Eqnu_transpt"/>
</dbReference>
<keyword evidence="4 7" id="KW-0812">Transmembrane</keyword>
<dbReference type="PANTHER" id="PTHR10332">
    <property type="entry name" value="EQUILIBRATIVE NUCLEOSIDE TRANSPORTER"/>
    <property type="match status" value="1"/>
</dbReference>